<dbReference type="Gene3D" id="3.20.20.370">
    <property type="entry name" value="Glycoside hydrolase/deacetylase"/>
    <property type="match status" value="1"/>
</dbReference>
<accession>A0ABY6YEP0</accession>
<dbReference type="PROSITE" id="PS51677">
    <property type="entry name" value="NODB"/>
    <property type="match status" value="1"/>
</dbReference>
<keyword evidence="7" id="KW-1185">Reference proteome</keyword>
<feature type="domain" description="NodB homology" evidence="5">
    <location>
        <begin position="331"/>
        <end position="504"/>
    </location>
</feature>
<evidence type="ECO:0000313" key="7">
    <source>
        <dbReference type="Proteomes" id="UP001156498"/>
    </source>
</evidence>
<feature type="compositionally biased region" description="Low complexity" evidence="3">
    <location>
        <begin position="203"/>
        <end position="215"/>
    </location>
</feature>
<organism evidence="6 7">
    <name type="scientific">Streptomonospora nanhaiensis</name>
    <dbReference type="NCBI Taxonomy" id="1323731"/>
    <lineage>
        <taxon>Bacteria</taxon>
        <taxon>Bacillati</taxon>
        <taxon>Actinomycetota</taxon>
        <taxon>Actinomycetes</taxon>
        <taxon>Streptosporangiales</taxon>
        <taxon>Nocardiopsidaceae</taxon>
        <taxon>Streptomonospora</taxon>
    </lineage>
</organism>
<dbReference type="InterPro" id="IPR011330">
    <property type="entry name" value="Glyco_hydro/deAcase_b/a-brl"/>
</dbReference>
<sequence>MAVTSLRRNLSVSAALGLLLVPGCHAADQALPYAEAVRTPVDEMPGLESETLSVTTDHSVVSYRYPLLGGAPALMTELRTSMAERQTAFLEELPGGGTPELHQDVALLAASSEVVGVRLTAAASAGTNDTFDARSLWYDVAGERVLPWTSLFRDEAAIEQAHLEVAGILEDSYHLPVQEMPGLVGEVAARAAQNGEEGEEGADTAAADGGAPSPGDARDGGPDGGGEPLDLTDPEQAAEAAERWSGSPLEDLAFSTAGGLAVRMEAADVPGAGRVDEVLLPVEPGDAEELLSELGYHAREAALGRNTADEDFPLGGGLSARAGALDCERLKCVALTFDDGPGEHTDELLDILAEYDARATFYVLGSLVGEFPEPLERMAAEGHELGNHTWKHDDLAGMSGEAVRRDIERTNQAVKEVIGSDPPTIRPPYGSLNGTVREAVDQPLILWDVDTLDWQSRDTGAISEHALEHSVPGSVVLFHDIHETSVRAIPDVLSGLHREGYHFVTVTDIFGADALTAGKVYTDAQPAGQDGGDGDGEGGDGNGEGGGGD</sequence>
<keyword evidence="2" id="KW-0378">Hydrolase</keyword>
<dbReference type="EMBL" id="CP113264">
    <property type="protein sequence ID" value="WAE70708.1"/>
    <property type="molecule type" value="Genomic_DNA"/>
</dbReference>
<evidence type="ECO:0000256" key="2">
    <source>
        <dbReference type="ARBA" id="ARBA00022801"/>
    </source>
</evidence>
<protein>
    <submittedName>
        <fullName evidence="6">Polysaccharide deacetylase family protein</fullName>
    </submittedName>
</protein>
<dbReference type="PANTHER" id="PTHR10587:SF133">
    <property type="entry name" value="CHITIN DEACETYLASE 1-RELATED"/>
    <property type="match status" value="1"/>
</dbReference>
<evidence type="ECO:0000256" key="1">
    <source>
        <dbReference type="ARBA" id="ARBA00022723"/>
    </source>
</evidence>
<feature type="region of interest" description="Disordered" evidence="3">
    <location>
        <begin position="190"/>
        <end position="249"/>
    </location>
</feature>
<name>A0ABY6YEP0_9ACTN</name>
<evidence type="ECO:0000259" key="5">
    <source>
        <dbReference type="PROSITE" id="PS51677"/>
    </source>
</evidence>
<dbReference type="Pfam" id="PF01522">
    <property type="entry name" value="Polysacc_deac_1"/>
    <property type="match status" value="1"/>
</dbReference>
<feature type="compositionally biased region" description="Gly residues" evidence="3">
    <location>
        <begin position="539"/>
        <end position="549"/>
    </location>
</feature>
<feature type="signal peptide" evidence="4">
    <location>
        <begin position="1"/>
        <end position="26"/>
    </location>
</feature>
<gene>
    <name evidence="6" type="ORF">OUQ99_15790</name>
</gene>
<dbReference type="RefSeq" id="WP_267944511.1">
    <property type="nucleotide sequence ID" value="NZ_CP113264.1"/>
</dbReference>
<evidence type="ECO:0000256" key="3">
    <source>
        <dbReference type="SAM" id="MobiDB-lite"/>
    </source>
</evidence>
<evidence type="ECO:0000256" key="4">
    <source>
        <dbReference type="SAM" id="SignalP"/>
    </source>
</evidence>
<dbReference type="InterPro" id="IPR002509">
    <property type="entry name" value="NODB_dom"/>
</dbReference>
<feature type="region of interest" description="Disordered" evidence="3">
    <location>
        <begin position="523"/>
        <end position="549"/>
    </location>
</feature>
<dbReference type="InterPro" id="IPR050248">
    <property type="entry name" value="Polysacc_deacetylase_ArnD"/>
</dbReference>
<dbReference type="Proteomes" id="UP001156498">
    <property type="component" value="Chromosome"/>
</dbReference>
<keyword evidence="1" id="KW-0479">Metal-binding</keyword>
<dbReference type="PANTHER" id="PTHR10587">
    <property type="entry name" value="GLYCOSYL TRANSFERASE-RELATED"/>
    <property type="match status" value="1"/>
</dbReference>
<keyword evidence="4" id="KW-0732">Signal</keyword>
<proteinExistence type="predicted"/>
<dbReference type="SUPFAM" id="SSF88713">
    <property type="entry name" value="Glycoside hydrolase/deacetylase"/>
    <property type="match status" value="1"/>
</dbReference>
<evidence type="ECO:0000313" key="6">
    <source>
        <dbReference type="EMBL" id="WAE70708.1"/>
    </source>
</evidence>
<reference evidence="6 7" key="1">
    <citation type="journal article" date="2013" name="Int. J. Syst. Evol. Microbiol.">
        <title>Description of Streptomonospora sediminis sp. nov. and Streptomonospora nanhaiensis sp. nov., and reclassification of Nocardiopsis arabia Hozzein &amp; Goodfellow 2008 as Streptomonospora arabica comb. nov. and emended description of the genus Streptomonospora.</title>
        <authorList>
            <person name="Zhang D.F."/>
            <person name="Pan H.Q."/>
            <person name="He J."/>
            <person name="Zhang X.M."/>
            <person name="Zhang Y.G."/>
            <person name="Klenk H.P."/>
            <person name="Hu J.C."/>
            <person name="Li W.J."/>
        </authorList>
    </citation>
    <scope>NUCLEOTIDE SEQUENCE [LARGE SCALE GENOMIC DNA]</scope>
    <source>
        <strain evidence="6 7">12A09</strain>
    </source>
</reference>
<feature type="chain" id="PRO_5046133254" evidence="4">
    <location>
        <begin position="27"/>
        <end position="549"/>
    </location>
</feature>